<name>A0A1A8CZD4_NOTKA</name>
<dbReference type="AlphaFoldDB" id="A0A1A8CZD4"/>
<reference evidence="8" key="1">
    <citation type="submission" date="2016-05" db="EMBL/GenBank/DDBJ databases">
        <authorList>
            <person name="Lavstsen T."/>
            <person name="Jespersen J.S."/>
        </authorList>
    </citation>
    <scope>NUCLEOTIDE SEQUENCE</scope>
    <source>
        <tissue evidence="8">Brain</tissue>
    </source>
</reference>
<sequence>MPMFCVVYGCSNRSNREKNKRFFRVPKVVVHRGDKYKKLTEQRRKKWILNLRLRSGGAESDNARVCGDHFLQGRPSSLDEVESKDWAPTVNLCYQKSKPKSEASSTGSEDEAKGRQTKTIPDKQRVESSEPTLTPDHPQSERIGVIETFNDGGYADAGIQTELTMKDIEKMEDVLRQNTTELADLHSKKLDTNFCQNSFEKKNEDKTKFYKGLPNFLVLLQIFELCEPYITYGPMSVLSKFEQF</sequence>
<organism evidence="8">
    <name type="scientific">Nothobranchius kadleci</name>
    <name type="common">African annual killifish</name>
    <dbReference type="NCBI Taxonomy" id="1051664"/>
    <lineage>
        <taxon>Eukaryota</taxon>
        <taxon>Metazoa</taxon>
        <taxon>Chordata</taxon>
        <taxon>Craniata</taxon>
        <taxon>Vertebrata</taxon>
        <taxon>Euteleostomi</taxon>
        <taxon>Actinopterygii</taxon>
        <taxon>Neopterygii</taxon>
        <taxon>Teleostei</taxon>
        <taxon>Neoteleostei</taxon>
        <taxon>Acanthomorphata</taxon>
        <taxon>Ovalentaria</taxon>
        <taxon>Atherinomorphae</taxon>
        <taxon>Cyprinodontiformes</taxon>
        <taxon>Nothobranchiidae</taxon>
        <taxon>Nothobranchius</taxon>
    </lineage>
</organism>
<reference evidence="8" key="2">
    <citation type="submission" date="2016-06" db="EMBL/GenBank/DDBJ databases">
        <title>The genome of a short-lived fish provides insights into sex chromosome evolution and the genetic control of aging.</title>
        <authorList>
            <person name="Reichwald K."/>
            <person name="Felder M."/>
            <person name="Petzold A."/>
            <person name="Koch P."/>
            <person name="Groth M."/>
            <person name="Platzer M."/>
        </authorList>
    </citation>
    <scope>NUCLEOTIDE SEQUENCE</scope>
    <source>
        <tissue evidence="8">Brain</tissue>
    </source>
</reference>
<feature type="non-terminal residue" evidence="8">
    <location>
        <position position="244"/>
    </location>
</feature>
<keyword evidence="2 5" id="KW-0863">Zinc-finger</keyword>
<evidence type="ECO:0000259" key="7">
    <source>
        <dbReference type="PROSITE" id="PS50950"/>
    </source>
</evidence>
<evidence type="ECO:0000256" key="3">
    <source>
        <dbReference type="ARBA" id="ARBA00022833"/>
    </source>
</evidence>
<gene>
    <name evidence="8" type="primary">ZGC:113019</name>
</gene>
<keyword evidence="3" id="KW-0862">Zinc</keyword>
<evidence type="ECO:0000256" key="5">
    <source>
        <dbReference type="PROSITE-ProRule" id="PRU00309"/>
    </source>
</evidence>
<keyword evidence="1" id="KW-0479">Metal-binding</keyword>
<evidence type="ECO:0000313" key="8">
    <source>
        <dbReference type="EMBL" id="SBP83981.1"/>
    </source>
</evidence>
<protein>
    <submittedName>
        <fullName evidence="8">Zgc:113019</fullName>
    </submittedName>
</protein>
<dbReference type="PROSITE" id="PS50950">
    <property type="entry name" value="ZF_THAP"/>
    <property type="match status" value="1"/>
</dbReference>
<evidence type="ECO:0000256" key="2">
    <source>
        <dbReference type="ARBA" id="ARBA00022771"/>
    </source>
</evidence>
<dbReference type="GO" id="GO:0008270">
    <property type="term" value="F:zinc ion binding"/>
    <property type="evidence" value="ECO:0007669"/>
    <property type="project" value="UniProtKB-KW"/>
</dbReference>
<evidence type="ECO:0000256" key="4">
    <source>
        <dbReference type="ARBA" id="ARBA00023125"/>
    </source>
</evidence>
<proteinExistence type="predicted"/>
<feature type="compositionally biased region" description="Basic and acidic residues" evidence="6">
    <location>
        <begin position="110"/>
        <end position="128"/>
    </location>
</feature>
<accession>A0A1A8CZD4</accession>
<dbReference type="SUPFAM" id="SSF57716">
    <property type="entry name" value="Glucocorticoid receptor-like (DNA-binding domain)"/>
    <property type="match status" value="1"/>
</dbReference>
<evidence type="ECO:0000256" key="1">
    <source>
        <dbReference type="ARBA" id="ARBA00022723"/>
    </source>
</evidence>
<evidence type="ECO:0000256" key="6">
    <source>
        <dbReference type="SAM" id="MobiDB-lite"/>
    </source>
</evidence>
<feature type="region of interest" description="Disordered" evidence="6">
    <location>
        <begin position="97"/>
        <end position="142"/>
    </location>
</feature>
<keyword evidence="4 5" id="KW-0238">DNA-binding</keyword>
<dbReference type="PANTHER" id="PTHR23080">
    <property type="entry name" value="THAP DOMAIN PROTEIN"/>
    <property type="match status" value="1"/>
</dbReference>
<feature type="domain" description="THAP-type" evidence="7">
    <location>
        <begin position="1"/>
        <end position="91"/>
    </location>
</feature>
<dbReference type="Pfam" id="PF05485">
    <property type="entry name" value="THAP"/>
    <property type="match status" value="1"/>
</dbReference>
<dbReference type="EMBL" id="HADZ01020040">
    <property type="protein sequence ID" value="SBP83981.1"/>
    <property type="molecule type" value="Transcribed_RNA"/>
</dbReference>
<dbReference type="GO" id="GO:0003677">
    <property type="term" value="F:DNA binding"/>
    <property type="evidence" value="ECO:0007669"/>
    <property type="project" value="UniProtKB-UniRule"/>
</dbReference>
<dbReference type="SMART" id="SM00980">
    <property type="entry name" value="THAP"/>
    <property type="match status" value="1"/>
</dbReference>
<dbReference type="InterPro" id="IPR006612">
    <property type="entry name" value="THAP_Znf"/>
</dbReference>